<evidence type="ECO:0000313" key="2">
    <source>
        <dbReference type="RefSeq" id="XP_070855252.1"/>
    </source>
</evidence>
<reference evidence="2" key="1">
    <citation type="submission" date="2025-08" db="UniProtKB">
        <authorList>
            <consortium name="RefSeq"/>
        </authorList>
    </citation>
    <scope>IDENTIFICATION</scope>
</reference>
<gene>
    <name evidence="2" type="primary">LOC139354896</name>
</gene>
<protein>
    <submittedName>
        <fullName evidence="2">Uncharacterized protein</fullName>
    </submittedName>
</protein>
<dbReference type="GeneID" id="139354896"/>
<keyword evidence="1" id="KW-1185">Reference proteome</keyword>
<organism evidence="1 2">
    <name type="scientific">Drosophila suzukii</name>
    <name type="common">Spotted-wing drosophila fruit fly</name>
    <dbReference type="NCBI Taxonomy" id="28584"/>
    <lineage>
        <taxon>Eukaryota</taxon>
        <taxon>Metazoa</taxon>
        <taxon>Ecdysozoa</taxon>
        <taxon>Arthropoda</taxon>
        <taxon>Hexapoda</taxon>
        <taxon>Insecta</taxon>
        <taxon>Pterygota</taxon>
        <taxon>Neoptera</taxon>
        <taxon>Endopterygota</taxon>
        <taxon>Diptera</taxon>
        <taxon>Brachycera</taxon>
        <taxon>Muscomorpha</taxon>
        <taxon>Ephydroidea</taxon>
        <taxon>Drosophilidae</taxon>
        <taxon>Drosophila</taxon>
        <taxon>Sophophora</taxon>
    </lineage>
</organism>
<sequence length="173" mass="20082">MELQAAVSGAKLSQQIQTNSRLSVNSHYYWTDSRSVFKWLQMDPRKFQQYVMHRTLSFTSMHKWFDGPEYLLQERSRWPTCTDLGAPTKIEVKQDPIVNAEHFSDWRRLYRAVATFVLYIEKLKATARKTSPVTSINAEMIRRAQTTLICYAQTMTTCYGPEGELKTCAPNSK</sequence>
<proteinExistence type="predicted"/>
<dbReference type="RefSeq" id="XP_070855252.1">
    <property type="nucleotide sequence ID" value="XM_070999151.1"/>
</dbReference>
<name>A0ABM4TZ56_DROSZ</name>
<dbReference type="PANTHER" id="PTHR47331">
    <property type="entry name" value="PHD-TYPE DOMAIN-CONTAINING PROTEIN"/>
    <property type="match status" value="1"/>
</dbReference>
<accession>A0ABM4TZ56</accession>
<evidence type="ECO:0000313" key="1">
    <source>
        <dbReference type="Proteomes" id="UP001652628"/>
    </source>
</evidence>
<dbReference type="Proteomes" id="UP001652628">
    <property type="component" value="Unplaced"/>
</dbReference>